<dbReference type="InterPro" id="IPR001789">
    <property type="entry name" value="Sig_transdc_resp-reg_receiver"/>
</dbReference>
<evidence type="ECO:0000259" key="5">
    <source>
        <dbReference type="PROSITE" id="PS50110"/>
    </source>
</evidence>
<sequence length="231" mass="25420">MREGGDGETNRPIRVLLADDHTLFRRGLATLLASYGGLEIIAEVPNDQEALRLAQQEKPDVVIMQVQMPFERARESLSKMSEISPAPKVVIVTMFEKPRYLREFMSLGASAYLLKSVSVEHLIGAVRAAVFDPEGQHVVVGLPQQMIEEVKEGSGGVLSVREMEILVLVARGLSNHQIASSLSVSGATVKRHLANAYPKMGVASRSEAVREALFKNWITIEDITKQDEEGE</sequence>
<dbReference type="SMART" id="SM00421">
    <property type="entry name" value="HTH_LUXR"/>
    <property type="match status" value="1"/>
</dbReference>
<dbReference type="InterPro" id="IPR039420">
    <property type="entry name" value="WalR-like"/>
</dbReference>
<dbReference type="InterPro" id="IPR058245">
    <property type="entry name" value="NreC/VraR/RcsB-like_REC"/>
</dbReference>
<organism evidence="6">
    <name type="scientific">uncultured Rubrobacteraceae bacterium</name>
    <dbReference type="NCBI Taxonomy" id="349277"/>
    <lineage>
        <taxon>Bacteria</taxon>
        <taxon>Bacillati</taxon>
        <taxon>Actinomycetota</taxon>
        <taxon>Rubrobacteria</taxon>
        <taxon>Rubrobacterales</taxon>
        <taxon>Rubrobacteraceae</taxon>
        <taxon>environmental samples</taxon>
    </lineage>
</organism>
<dbReference type="EMBL" id="CADCVE010000024">
    <property type="protein sequence ID" value="CAA9448408.1"/>
    <property type="molecule type" value="Genomic_DNA"/>
</dbReference>
<dbReference type="SUPFAM" id="SSF46894">
    <property type="entry name" value="C-terminal effector domain of the bipartite response regulators"/>
    <property type="match status" value="1"/>
</dbReference>
<reference evidence="6" key="1">
    <citation type="submission" date="2020-02" db="EMBL/GenBank/DDBJ databases">
        <authorList>
            <person name="Meier V. D."/>
        </authorList>
    </citation>
    <scope>NUCLEOTIDE SEQUENCE</scope>
    <source>
        <strain evidence="6">AVDCRST_MAG28</strain>
    </source>
</reference>
<dbReference type="Pfam" id="PF00196">
    <property type="entry name" value="GerE"/>
    <property type="match status" value="1"/>
</dbReference>
<dbReference type="PRINTS" id="PR00038">
    <property type="entry name" value="HTHLUXR"/>
</dbReference>
<evidence type="ECO:0000259" key="4">
    <source>
        <dbReference type="PROSITE" id="PS50043"/>
    </source>
</evidence>
<evidence type="ECO:0000256" key="3">
    <source>
        <dbReference type="PROSITE-ProRule" id="PRU00169"/>
    </source>
</evidence>
<dbReference type="PROSITE" id="PS00622">
    <property type="entry name" value="HTH_LUXR_1"/>
    <property type="match status" value="1"/>
</dbReference>
<evidence type="ECO:0000256" key="2">
    <source>
        <dbReference type="ARBA" id="ARBA00023125"/>
    </source>
</evidence>
<dbReference type="GO" id="GO:0003677">
    <property type="term" value="F:DNA binding"/>
    <property type="evidence" value="ECO:0007669"/>
    <property type="project" value="UniProtKB-KW"/>
</dbReference>
<dbReference type="SMART" id="SM00448">
    <property type="entry name" value="REC"/>
    <property type="match status" value="1"/>
</dbReference>
<protein>
    <submittedName>
        <fullName evidence="6">Two-component transcriptional response regulator, LuxR family</fullName>
    </submittedName>
</protein>
<evidence type="ECO:0000313" key="6">
    <source>
        <dbReference type="EMBL" id="CAA9448408.1"/>
    </source>
</evidence>
<dbReference type="Pfam" id="PF00072">
    <property type="entry name" value="Response_reg"/>
    <property type="match status" value="1"/>
</dbReference>
<comment type="caution">
    <text evidence="3">Lacks conserved residue(s) required for the propagation of feature annotation.</text>
</comment>
<feature type="domain" description="HTH luxR-type" evidence="4">
    <location>
        <begin position="151"/>
        <end position="216"/>
    </location>
</feature>
<keyword evidence="2" id="KW-0238">DNA-binding</keyword>
<dbReference type="PROSITE" id="PS50043">
    <property type="entry name" value="HTH_LUXR_2"/>
    <property type="match status" value="1"/>
</dbReference>
<keyword evidence="1" id="KW-0597">Phosphoprotein</keyword>
<dbReference type="PROSITE" id="PS50110">
    <property type="entry name" value="RESPONSE_REGULATORY"/>
    <property type="match status" value="1"/>
</dbReference>
<dbReference type="GO" id="GO:0000160">
    <property type="term" value="P:phosphorelay signal transduction system"/>
    <property type="evidence" value="ECO:0007669"/>
    <property type="project" value="InterPro"/>
</dbReference>
<feature type="domain" description="Response regulatory" evidence="5">
    <location>
        <begin position="14"/>
        <end position="130"/>
    </location>
</feature>
<evidence type="ECO:0000256" key="1">
    <source>
        <dbReference type="ARBA" id="ARBA00022553"/>
    </source>
</evidence>
<dbReference type="InterPro" id="IPR011006">
    <property type="entry name" value="CheY-like_superfamily"/>
</dbReference>
<dbReference type="AlphaFoldDB" id="A0A6J4QMY2"/>
<dbReference type="CDD" id="cd06170">
    <property type="entry name" value="LuxR_C_like"/>
    <property type="match status" value="1"/>
</dbReference>
<name>A0A6J4QMY2_9ACTN</name>
<dbReference type="CDD" id="cd17535">
    <property type="entry name" value="REC_NarL-like"/>
    <property type="match status" value="1"/>
</dbReference>
<dbReference type="InterPro" id="IPR000792">
    <property type="entry name" value="Tscrpt_reg_LuxR_C"/>
</dbReference>
<dbReference type="PANTHER" id="PTHR43214">
    <property type="entry name" value="TWO-COMPONENT RESPONSE REGULATOR"/>
    <property type="match status" value="1"/>
</dbReference>
<accession>A0A6J4QMY2</accession>
<dbReference type="SUPFAM" id="SSF52172">
    <property type="entry name" value="CheY-like"/>
    <property type="match status" value="1"/>
</dbReference>
<proteinExistence type="predicted"/>
<dbReference type="Gene3D" id="3.40.50.2300">
    <property type="match status" value="1"/>
</dbReference>
<gene>
    <name evidence="6" type="ORF">AVDCRST_MAG28-1112</name>
</gene>
<dbReference type="GO" id="GO:0006355">
    <property type="term" value="P:regulation of DNA-templated transcription"/>
    <property type="evidence" value="ECO:0007669"/>
    <property type="project" value="InterPro"/>
</dbReference>
<dbReference type="InterPro" id="IPR016032">
    <property type="entry name" value="Sig_transdc_resp-reg_C-effctor"/>
</dbReference>